<dbReference type="PROSITE" id="PS00194">
    <property type="entry name" value="THIOREDOXIN_1"/>
    <property type="match status" value="1"/>
</dbReference>
<sequence>MLRRFTVTTAAVAVLAGVAVAPAMAAPTPTLTAAPSTAAEIPNEVDVASANFDQVMEWSKTKPVVLDFTASWCGACQAQKPYLEKYNKEDNGKWVWARVDVDTNQELSDRYHIEYIPTLIDIKKGEEAGSRQVGFDAPESLRAWLNKL</sequence>
<evidence type="ECO:0000259" key="2">
    <source>
        <dbReference type="PROSITE" id="PS51352"/>
    </source>
</evidence>
<keyword evidence="1" id="KW-0732">Signal</keyword>
<dbReference type="Proteomes" id="UP000830115">
    <property type="component" value="Chromosome"/>
</dbReference>
<dbReference type="InterPro" id="IPR013766">
    <property type="entry name" value="Thioredoxin_domain"/>
</dbReference>
<feature type="signal peptide" evidence="1">
    <location>
        <begin position="1"/>
        <end position="25"/>
    </location>
</feature>
<dbReference type="CDD" id="cd02947">
    <property type="entry name" value="TRX_family"/>
    <property type="match status" value="1"/>
</dbReference>
<proteinExistence type="predicted"/>
<reference evidence="3" key="1">
    <citation type="submission" date="2021-10" db="EMBL/GenBank/DDBJ databases">
        <title>Streptomyces nigrumlapis sp.nov.,an antimicrobial producing actinobacterium isolated from Black Gobi rocks.</title>
        <authorList>
            <person name="Wen Y."/>
            <person name="Zhang W."/>
            <person name="Liu X.G."/>
        </authorList>
    </citation>
    <scope>NUCLEOTIDE SEQUENCE</scope>
    <source>
        <strain evidence="3">ST13-2-2</strain>
    </source>
</reference>
<organism evidence="3 4">
    <name type="scientific">Streptomyces halobius</name>
    <dbReference type="NCBI Taxonomy" id="2879846"/>
    <lineage>
        <taxon>Bacteria</taxon>
        <taxon>Bacillati</taxon>
        <taxon>Actinomycetota</taxon>
        <taxon>Actinomycetes</taxon>
        <taxon>Kitasatosporales</taxon>
        <taxon>Streptomycetaceae</taxon>
        <taxon>Streptomyces</taxon>
    </lineage>
</organism>
<dbReference type="SUPFAM" id="SSF52833">
    <property type="entry name" value="Thioredoxin-like"/>
    <property type="match status" value="1"/>
</dbReference>
<dbReference type="PANTHER" id="PTHR43601">
    <property type="entry name" value="THIOREDOXIN, MITOCHONDRIAL"/>
    <property type="match status" value="1"/>
</dbReference>
<evidence type="ECO:0000313" key="4">
    <source>
        <dbReference type="Proteomes" id="UP000830115"/>
    </source>
</evidence>
<accession>A0ABY4M4C9</accession>
<dbReference type="EMBL" id="CP086322">
    <property type="protein sequence ID" value="UQA92118.1"/>
    <property type="molecule type" value="Genomic_DNA"/>
</dbReference>
<feature type="domain" description="Thioredoxin" evidence="2">
    <location>
        <begin position="22"/>
        <end position="148"/>
    </location>
</feature>
<dbReference type="Gene3D" id="3.40.30.10">
    <property type="entry name" value="Glutaredoxin"/>
    <property type="match status" value="1"/>
</dbReference>
<gene>
    <name evidence="3" type="ORF">K9S39_09895</name>
</gene>
<name>A0ABY4M4C9_9ACTN</name>
<keyword evidence="4" id="KW-1185">Reference proteome</keyword>
<dbReference type="InterPro" id="IPR036249">
    <property type="entry name" value="Thioredoxin-like_sf"/>
</dbReference>
<protein>
    <submittedName>
        <fullName evidence="3">Thioredoxin family protein</fullName>
    </submittedName>
</protein>
<dbReference type="PANTHER" id="PTHR43601:SF3">
    <property type="entry name" value="THIOREDOXIN, MITOCHONDRIAL"/>
    <property type="match status" value="1"/>
</dbReference>
<evidence type="ECO:0000313" key="3">
    <source>
        <dbReference type="EMBL" id="UQA92118.1"/>
    </source>
</evidence>
<evidence type="ECO:0000256" key="1">
    <source>
        <dbReference type="SAM" id="SignalP"/>
    </source>
</evidence>
<dbReference type="InterPro" id="IPR017937">
    <property type="entry name" value="Thioredoxin_CS"/>
</dbReference>
<feature type="chain" id="PRO_5045267691" evidence="1">
    <location>
        <begin position="26"/>
        <end position="148"/>
    </location>
</feature>
<dbReference type="RefSeq" id="WP_248862973.1">
    <property type="nucleotide sequence ID" value="NZ_CP086322.1"/>
</dbReference>
<dbReference type="PROSITE" id="PS51352">
    <property type="entry name" value="THIOREDOXIN_2"/>
    <property type="match status" value="1"/>
</dbReference>
<dbReference type="Pfam" id="PF00085">
    <property type="entry name" value="Thioredoxin"/>
    <property type="match status" value="1"/>
</dbReference>